<organism evidence="3">
    <name type="scientific">marine sediment metagenome</name>
    <dbReference type="NCBI Taxonomy" id="412755"/>
    <lineage>
        <taxon>unclassified sequences</taxon>
        <taxon>metagenomes</taxon>
        <taxon>ecological metagenomes</taxon>
    </lineage>
</organism>
<dbReference type="EMBL" id="LAZR01009381">
    <property type="protein sequence ID" value="KKM72950.1"/>
    <property type="molecule type" value="Genomic_DNA"/>
</dbReference>
<comment type="caution">
    <text evidence="3">The sequence shown here is derived from an EMBL/GenBank/DDBJ whole genome shotgun (WGS) entry which is preliminary data.</text>
</comment>
<protein>
    <submittedName>
        <fullName evidence="3">Uncharacterized protein</fullName>
    </submittedName>
</protein>
<dbReference type="AlphaFoldDB" id="A0A0F9M8H6"/>
<reference evidence="3" key="1">
    <citation type="journal article" date="2015" name="Nature">
        <title>Complex archaea that bridge the gap between prokaryotes and eukaryotes.</title>
        <authorList>
            <person name="Spang A."/>
            <person name="Saw J.H."/>
            <person name="Jorgensen S.L."/>
            <person name="Zaremba-Niedzwiedzka K."/>
            <person name="Martijn J."/>
            <person name="Lind A.E."/>
            <person name="van Eijk R."/>
            <person name="Schleper C."/>
            <person name="Guy L."/>
            <person name="Ettema T.J."/>
        </authorList>
    </citation>
    <scope>NUCLEOTIDE SEQUENCE</scope>
</reference>
<feature type="transmembrane region" description="Helical" evidence="2">
    <location>
        <begin position="18"/>
        <end position="36"/>
    </location>
</feature>
<gene>
    <name evidence="3" type="ORF">LCGC14_1415460</name>
</gene>
<name>A0A0F9M8H6_9ZZZZ</name>
<feature type="region of interest" description="Disordered" evidence="1">
    <location>
        <begin position="55"/>
        <end position="89"/>
    </location>
</feature>
<evidence type="ECO:0000256" key="2">
    <source>
        <dbReference type="SAM" id="Phobius"/>
    </source>
</evidence>
<proteinExistence type="predicted"/>
<keyword evidence="2" id="KW-0472">Membrane</keyword>
<evidence type="ECO:0000256" key="1">
    <source>
        <dbReference type="SAM" id="MobiDB-lite"/>
    </source>
</evidence>
<keyword evidence="2" id="KW-1133">Transmembrane helix</keyword>
<feature type="region of interest" description="Disordered" evidence="1">
    <location>
        <begin position="119"/>
        <end position="138"/>
    </location>
</feature>
<evidence type="ECO:0000313" key="3">
    <source>
        <dbReference type="EMBL" id="KKM72950.1"/>
    </source>
</evidence>
<sequence>MLGLIAQAPGTLPPYLEIGAFGLVAAIVLGVLAPLLKTTLATMKDMQKEYTAASAEARTEYTTASQQARDDFRGERLLDRTLTEDQGKQNRRAIGGLARQIERATVASIARSKGVDVEHALEVHEKRNGSERSGETYT</sequence>
<keyword evidence="2" id="KW-0812">Transmembrane</keyword>
<accession>A0A0F9M8H6</accession>
<feature type="compositionally biased region" description="Basic and acidic residues" evidence="1">
    <location>
        <begin position="68"/>
        <end position="88"/>
    </location>
</feature>